<dbReference type="InterPro" id="IPR036165">
    <property type="entry name" value="YefM-like_sf"/>
</dbReference>
<protein>
    <recommendedName>
        <fullName evidence="4">Prevent-host-death protein</fullName>
    </recommendedName>
</protein>
<accession>A0A2S5CHY9</accession>
<name>A0A2S5CHY9_9GAMM</name>
<dbReference type="AlphaFoldDB" id="A0A2S5CHY9"/>
<sequence length="85" mass="9358">MAGISANELKIKGVMAIQTALEQHDEAVISVRGKERFVVMDVAHYQYLRECELTAALAESHADIAAGRYVKESAEQHLARLESMG</sequence>
<gene>
    <name evidence="2" type="ORF">AADEFJLK_03846</name>
</gene>
<evidence type="ECO:0000256" key="1">
    <source>
        <dbReference type="ARBA" id="ARBA00009981"/>
    </source>
</evidence>
<reference evidence="2 3" key="1">
    <citation type="submission" date="2017-11" db="EMBL/GenBank/DDBJ databases">
        <title>Draft Genome Sequence of Methylobacter psychrotolerans Sph1T, an Obligate Methanotroph from Low-Temperature Environments.</title>
        <authorList>
            <person name="Oshkin I.Y."/>
            <person name="Miroshnikov K."/>
            <person name="Belova S.E."/>
            <person name="Korzhenkov A."/>
            <person name="Toshchakov S.V."/>
            <person name="Dedysh S.N."/>
        </authorList>
    </citation>
    <scope>NUCLEOTIDE SEQUENCE [LARGE SCALE GENOMIC DNA]</scope>
    <source>
        <strain evidence="2 3">Sph1</strain>
    </source>
</reference>
<evidence type="ECO:0008006" key="4">
    <source>
        <dbReference type="Google" id="ProtNLM"/>
    </source>
</evidence>
<comment type="caution">
    <text evidence="2">The sequence shown here is derived from an EMBL/GenBank/DDBJ whole genome shotgun (WGS) entry which is preliminary data.</text>
</comment>
<dbReference type="Proteomes" id="UP000237423">
    <property type="component" value="Unassembled WGS sequence"/>
</dbReference>
<dbReference type="EMBL" id="PGFZ01000011">
    <property type="protein sequence ID" value="POZ50433.1"/>
    <property type="molecule type" value="Genomic_DNA"/>
</dbReference>
<dbReference type="SUPFAM" id="SSF143120">
    <property type="entry name" value="YefM-like"/>
    <property type="match status" value="1"/>
</dbReference>
<organism evidence="2 3">
    <name type="scientific">Methylovulum psychrotolerans</name>
    <dbReference type="NCBI Taxonomy" id="1704499"/>
    <lineage>
        <taxon>Bacteria</taxon>
        <taxon>Pseudomonadati</taxon>
        <taxon>Pseudomonadota</taxon>
        <taxon>Gammaproteobacteria</taxon>
        <taxon>Methylococcales</taxon>
        <taxon>Methylococcaceae</taxon>
        <taxon>Methylovulum</taxon>
    </lineage>
</organism>
<evidence type="ECO:0000313" key="3">
    <source>
        <dbReference type="Proteomes" id="UP000237423"/>
    </source>
</evidence>
<proteinExistence type="inferred from homology"/>
<evidence type="ECO:0000313" key="2">
    <source>
        <dbReference type="EMBL" id="POZ50433.1"/>
    </source>
</evidence>
<comment type="similarity">
    <text evidence="1">Belongs to the phD/YefM antitoxin family.</text>
</comment>